<evidence type="ECO:0000313" key="6">
    <source>
        <dbReference type="Proteomes" id="UP000515728"/>
    </source>
</evidence>
<dbReference type="GO" id="GO:0008168">
    <property type="term" value="F:methyltransferase activity"/>
    <property type="evidence" value="ECO:0007669"/>
    <property type="project" value="UniProtKB-KW"/>
</dbReference>
<protein>
    <submittedName>
        <fullName evidence="5">Class I SAM-dependent methyltransferase</fullName>
    </submittedName>
</protein>
<dbReference type="AlphaFoldDB" id="A0A7G7MRM7"/>
<name>A0A7G7MRM7_9PSEU</name>
<dbReference type="EMBL" id="CP060131">
    <property type="protein sequence ID" value="QNG55438.1"/>
    <property type="molecule type" value="Genomic_DNA"/>
</dbReference>
<keyword evidence="2" id="KW-0808">Transferase</keyword>
<keyword evidence="1 5" id="KW-0489">Methyltransferase</keyword>
<evidence type="ECO:0000313" key="5">
    <source>
        <dbReference type="EMBL" id="QNG55438.1"/>
    </source>
</evidence>
<sequence length="210" mass="22864">MTDPDMFTQEAWEERYGARAEHQHGIWSGQPNAQLVAQVADLPTGRALDAGCGEGGDAIWLAQQGWRVTGVDFSRTALARAQAHGTDVEWRAEDLTAWTPEEGAYDLVSAQFVHLPGLLDLYARLATGVAPGGSLLIVGHDPTDDAGHHRPHVPGMFFTADEVTAILDPRDWEVLVAQARPRAARTHEGTELTVRDIVVHARRRSHVGTA</sequence>
<dbReference type="Proteomes" id="UP000515728">
    <property type="component" value="Chromosome"/>
</dbReference>
<dbReference type="Gene3D" id="3.40.50.150">
    <property type="entry name" value="Vaccinia Virus protein VP39"/>
    <property type="match status" value="1"/>
</dbReference>
<keyword evidence="6" id="KW-1185">Reference proteome</keyword>
<organism evidence="5 6">
    <name type="scientific">Pseudonocardia petroleophila</name>
    <dbReference type="NCBI Taxonomy" id="37331"/>
    <lineage>
        <taxon>Bacteria</taxon>
        <taxon>Bacillati</taxon>
        <taxon>Actinomycetota</taxon>
        <taxon>Actinomycetes</taxon>
        <taxon>Pseudonocardiales</taxon>
        <taxon>Pseudonocardiaceae</taxon>
        <taxon>Pseudonocardia</taxon>
    </lineage>
</organism>
<gene>
    <name evidence="5" type="ORF">H6H00_07485</name>
</gene>
<dbReference type="InterPro" id="IPR041698">
    <property type="entry name" value="Methyltransf_25"/>
</dbReference>
<dbReference type="KEGG" id="ppel:H6H00_07485"/>
<dbReference type="CDD" id="cd02440">
    <property type="entry name" value="AdoMet_MTases"/>
    <property type="match status" value="1"/>
</dbReference>
<reference evidence="5 6" key="1">
    <citation type="submission" date="2020-08" db="EMBL/GenBank/DDBJ databases">
        <authorList>
            <person name="Mo P."/>
        </authorList>
    </citation>
    <scope>NUCLEOTIDE SEQUENCE [LARGE SCALE GENOMIC DNA]</scope>
    <source>
        <strain evidence="5 6">CGMCC 4.1532</strain>
    </source>
</reference>
<evidence type="ECO:0000256" key="3">
    <source>
        <dbReference type="ARBA" id="ARBA00022691"/>
    </source>
</evidence>
<feature type="domain" description="Methyltransferase" evidence="4">
    <location>
        <begin position="48"/>
        <end position="133"/>
    </location>
</feature>
<proteinExistence type="predicted"/>
<dbReference type="SUPFAM" id="SSF53335">
    <property type="entry name" value="S-adenosyl-L-methionine-dependent methyltransferases"/>
    <property type="match status" value="1"/>
</dbReference>
<dbReference type="InterPro" id="IPR029063">
    <property type="entry name" value="SAM-dependent_MTases_sf"/>
</dbReference>
<dbReference type="GO" id="GO:0032259">
    <property type="term" value="P:methylation"/>
    <property type="evidence" value="ECO:0007669"/>
    <property type="project" value="UniProtKB-KW"/>
</dbReference>
<dbReference type="Pfam" id="PF13649">
    <property type="entry name" value="Methyltransf_25"/>
    <property type="match status" value="1"/>
</dbReference>
<keyword evidence="3" id="KW-0949">S-adenosyl-L-methionine</keyword>
<dbReference type="PANTHER" id="PTHR43464">
    <property type="entry name" value="METHYLTRANSFERASE"/>
    <property type="match status" value="1"/>
</dbReference>
<evidence type="ECO:0000256" key="1">
    <source>
        <dbReference type="ARBA" id="ARBA00022603"/>
    </source>
</evidence>
<evidence type="ECO:0000259" key="4">
    <source>
        <dbReference type="Pfam" id="PF13649"/>
    </source>
</evidence>
<accession>A0A7G7MRM7</accession>
<evidence type="ECO:0000256" key="2">
    <source>
        <dbReference type="ARBA" id="ARBA00022679"/>
    </source>
</evidence>
<dbReference type="PANTHER" id="PTHR43464:SF19">
    <property type="entry name" value="UBIQUINONE BIOSYNTHESIS O-METHYLTRANSFERASE, MITOCHONDRIAL"/>
    <property type="match status" value="1"/>
</dbReference>